<reference evidence="1 2" key="1">
    <citation type="journal article" date="2022" name="Hortic Res">
        <title>A haplotype resolved chromosomal level avocado genome allows analysis of novel avocado genes.</title>
        <authorList>
            <person name="Nath O."/>
            <person name="Fletcher S.J."/>
            <person name="Hayward A."/>
            <person name="Shaw L.M."/>
            <person name="Masouleh A.K."/>
            <person name="Furtado A."/>
            <person name="Henry R.J."/>
            <person name="Mitter N."/>
        </authorList>
    </citation>
    <scope>NUCLEOTIDE SEQUENCE [LARGE SCALE GENOMIC DNA]</scope>
    <source>
        <strain evidence="2">cv. Hass</strain>
    </source>
</reference>
<organism evidence="1 2">
    <name type="scientific">Persea americana</name>
    <name type="common">Avocado</name>
    <dbReference type="NCBI Taxonomy" id="3435"/>
    <lineage>
        <taxon>Eukaryota</taxon>
        <taxon>Viridiplantae</taxon>
        <taxon>Streptophyta</taxon>
        <taxon>Embryophyta</taxon>
        <taxon>Tracheophyta</taxon>
        <taxon>Spermatophyta</taxon>
        <taxon>Magnoliopsida</taxon>
        <taxon>Magnoliidae</taxon>
        <taxon>Laurales</taxon>
        <taxon>Lauraceae</taxon>
        <taxon>Persea</taxon>
    </lineage>
</organism>
<protein>
    <submittedName>
        <fullName evidence="1">Uncharacterized protein</fullName>
    </submittedName>
</protein>
<evidence type="ECO:0000313" key="2">
    <source>
        <dbReference type="Proteomes" id="UP001234297"/>
    </source>
</evidence>
<comment type="caution">
    <text evidence="1">The sequence shown here is derived from an EMBL/GenBank/DDBJ whole genome shotgun (WGS) entry which is preliminary data.</text>
</comment>
<sequence length="712" mass="80888">MDNLYRDDQEEVNVVGFEVPRSPDSSYNNPYPQTEDEARDPPVVPSHLQHTPLSFLPSGEAPGSLPITQNVILNHLYIEKRDTQQSVVALGITHRFQSKFVTVVLYKPIRRSSAWKSRPSNAETSIDVLHFTAMESMRSLLSSSSPPLHPPRNHPRTSLSSSVPIIHEQAAPVVMPMQTTSITRHFPALALCQEQCDDFRPSLHITEVKETLDWRRMNNAVSVCKDKKSYQYHQYLKKFERQFLYWPGLWYLSSASSTEVKQILPSSTESLATEKAKTVGIKPIKQNSSNSMRPWDALDLAKKAVVASKAAAFLSESSFTFTAADLDGSLSHGSGLDGLDVMVPIEEEATVRSRRLLGRRSKKRRAPKTPKADLHGDPSLRMTDRDGKISSKNFDPSDPLRLFLWGPETKQLLTAKEEFDLSIKIQELMKLEEVKQKLQLQFGREPTLVEWAEAVGMNCRDLQSCLHSGNRSREKMIYANSRLVVHVAKQFQNRGLSLQDLLQEGSMGLMKSLEKFKPEVGCRFSTYAYWWIRQTIRRAIVQNSRIIRLPENVYALLTQIRNVRRLFIQEGHQPTNEELARRVGIRVEKLEMVLASARSPVSMQQSVWQDEGVTFQEITADPEAEIPEISATKQLMRRHVRNLLCVLSPRERQIIRLRFGIQDGGQGKTLSAIGDMFGLSKERVRQLESRALDKLKNHLSSEGLEAYVNLLI</sequence>
<keyword evidence="2" id="KW-1185">Reference proteome</keyword>
<dbReference type="EMBL" id="CM056809">
    <property type="protein sequence ID" value="KAJ8648188.1"/>
    <property type="molecule type" value="Genomic_DNA"/>
</dbReference>
<dbReference type="Proteomes" id="UP001234297">
    <property type="component" value="Chromosome 1"/>
</dbReference>
<proteinExistence type="predicted"/>
<name>A0ACC2MRD1_PERAE</name>
<gene>
    <name evidence="1" type="ORF">MRB53_001211</name>
</gene>
<accession>A0ACC2MRD1</accession>
<evidence type="ECO:0000313" key="1">
    <source>
        <dbReference type="EMBL" id="KAJ8648188.1"/>
    </source>
</evidence>